<evidence type="ECO:0000313" key="4">
    <source>
        <dbReference type="Proteomes" id="UP000092643"/>
    </source>
</evidence>
<reference evidence="3 4" key="1">
    <citation type="submission" date="2014-11" db="EMBL/GenBank/DDBJ databases">
        <title>Pan-genome of Gallibacterium spp.</title>
        <authorList>
            <person name="Kudirkiene E."/>
            <person name="Bojesen A.M."/>
        </authorList>
    </citation>
    <scope>NUCLEOTIDE SEQUENCE [LARGE SCALE GENOMIC DNA]</scope>
    <source>
        <strain evidence="3 4">F 279</strain>
    </source>
</reference>
<name>A0A1A7PAP2_9PAST</name>
<dbReference type="PATRIC" id="fig|750.21.peg.996"/>
<sequence>METSMSSIRFDKLRFVKKLQNANQSPEVAEAFAEALDEALEQTTSPLATKQDMLMVKQDLLITKQELKSEIHQLETRLVDSMHAAIYKMAGIIIAGIGILMTIIKFIH</sequence>
<dbReference type="OrthoDB" id="5680004at2"/>
<dbReference type="EMBL" id="JTJO01000034">
    <property type="protein sequence ID" value="OBW98264.1"/>
    <property type="molecule type" value="Genomic_DNA"/>
</dbReference>
<protein>
    <recommendedName>
        <fullName evidence="5">DUF1640 domain-containing protein</fullName>
    </recommendedName>
</protein>
<dbReference type="Proteomes" id="UP000092643">
    <property type="component" value="Unassembled WGS sequence"/>
</dbReference>
<proteinExistence type="predicted"/>
<feature type="transmembrane region" description="Helical" evidence="2">
    <location>
        <begin position="85"/>
        <end position="107"/>
    </location>
</feature>
<comment type="caution">
    <text evidence="3">The sequence shown here is derived from an EMBL/GenBank/DDBJ whole genome shotgun (WGS) entry which is preliminary data.</text>
</comment>
<dbReference type="AlphaFoldDB" id="A0A1A7PAP2"/>
<accession>A0A1A7PAP2</accession>
<evidence type="ECO:0000313" key="3">
    <source>
        <dbReference type="EMBL" id="OBW98264.1"/>
    </source>
</evidence>
<keyword evidence="2" id="KW-0472">Membrane</keyword>
<organism evidence="3 4">
    <name type="scientific">Gallibacterium anatis</name>
    <dbReference type="NCBI Taxonomy" id="750"/>
    <lineage>
        <taxon>Bacteria</taxon>
        <taxon>Pseudomonadati</taxon>
        <taxon>Pseudomonadota</taxon>
        <taxon>Gammaproteobacteria</taxon>
        <taxon>Pasteurellales</taxon>
        <taxon>Pasteurellaceae</taxon>
        <taxon>Gallibacterium</taxon>
    </lineage>
</organism>
<keyword evidence="2" id="KW-0812">Transmembrane</keyword>
<gene>
    <name evidence="3" type="ORF">QV03_07720</name>
</gene>
<evidence type="ECO:0000256" key="1">
    <source>
        <dbReference type="SAM" id="Coils"/>
    </source>
</evidence>
<evidence type="ECO:0008006" key="5">
    <source>
        <dbReference type="Google" id="ProtNLM"/>
    </source>
</evidence>
<keyword evidence="2" id="KW-1133">Transmembrane helix</keyword>
<evidence type="ECO:0000256" key="2">
    <source>
        <dbReference type="SAM" id="Phobius"/>
    </source>
</evidence>
<feature type="coiled-coil region" evidence="1">
    <location>
        <begin position="57"/>
        <end position="84"/>
    </location>
</feature>
<keyword evidence="1" id="KW-0175">Coiled coil</keyword>